<organism evidence="2 3">
    <name type="scientific">Corchorus olitorius</name>
    <dbReference type="NCBI Taxonomy" id="93759"/>
    <lineage>
        <taxon>Eukaryota</taxon>
        <taxon>Viridiplantae</taxon>
        <taxon>Streptophyta</taxon>
        <taxon>Embryophyta</taxon>
        <taxon>Tracheophyta</taxon>
        <taxon>Spermatophyta</taxon>
        <taxon>Magnoliopsida</taxon>
        <taxon>eudicotyledons</taxon>
        <taxon>Gunneridae</taxon>
        <taxon>Pentapetalae</taxon>
        <taxon>rosids</taxon>
        <taxon>malvids</taxon>
        <taxon>Malvales</taxon>
        <taxon>Malvaceae</taxon>
        <taxon>Grewioideae</taxon>
        <taxon>Apeibeae</taxon>
        <taxon>Corchorus</taxon>
    </lineage>
</organism>
<keyword evidence="2" id="KW-0675">Receptor</keyword>
<evidence type="ECO:0000256" key="1">
    <source>
        <dbReference type="SAM" id="MobiDB-lite"/>
    </source>
</evidence>
<protein>
    <submittedName>
        <fullName evidence="2">Receptor-like protein kinase</fullName>
    </submittedName>
</protein>
<evidence type="ECO:0000313" key="2">
    <source>
        <dbReference type="EMBL" id="OMO79525.1"/>
    </source>
</evidence>
<keyword evidence="2" id="KW-0808">Transferase</keyword>
<dbReference type="AlphaFoldDB" id="A0A1R3IAC3"/>
<gene>
    <name evidence="2" type="ORF">COLO4_24402</name>
</gene>
<name>A0A1R3IAC3_9ROSI</name>
<accession>A0A1R3IAC3</accession>
<dbReference type="EMBL" id="AWUE01018532">
    <property type="protein sequence ID" value="OMO79525.1"/>
    <property type="molecule type" value="Genomic_DNA"/>
</dbReference>
<comment type="caution">
    <text evidence="2">The sequence shown here is derived from an EMBL/GenBank/DDBJ whole genome shotgun (WGS) entry which is preliminary data.</text>
</comment>
<feature type="region of interest" description="Disordered" evidence="1">
    <location>
        <begin position="44"/>
        <end position="99"/>
    </location>
</feature>
<keyword evidence="2" id="KW-0418">Kinase</keyword>
<dbReference type="GO" id="GO:0016301">
    <property type="term" value="F:kinase activity"/>
    <property type="evidence" value="ECO:0007669"/>
    <property type="project" value="UniProtKB-KW"/>
</dbReference>
<evidence type="ECO:0000313" key="3">
    <source>
        <dbReference type="Proteomes" id="UP000187203"/>
    </source>
</evidence>
<sequence>MASRMRNKMPHHSHVLPTSNTVLQQLKNLPQFPPAIILIFNQGRERQSNKMMSRRSPTVPHIENHSGNEKKHSFEEDTQMSKANIKSSPKTTYSRELGN</sequence>
<dbReference type="Proteomes" id="UP000187203">
    <property type="component" value="Unassembled WGS sequence"/>
</dbReference>
<reference evidence="3" key="1">
    <citation type="submission" date="2013-09" db="EMBL/GenBank/DDBJ databases">
        <title>Corchorus olitorius genome sequencing.</title>
        <authorList>
            <person name="Alam M."/>
            <person name="Haque M.S."/>
            <person name="Islam M.S."/>
            <person name="Emdad E.M."/>
            <person name="Islam M.M."/>
            <person name="Ahmed B."/>
            <person name="Halim A."/>
            <person name="Hossen Q.M.M."/>
            <person name="Hossain M.Z."/>
            <person name="Ahmed R."/>
            <person name="Khan M.M."/>
            <person name="Islam R."/>
            <person name="Rashid M.M."/>
            <person name="Khan S.A."/>
            <person name="Rahman M.S."/>
            <person name="Alam M."/>
            <person name="Yahiya A.S."/>
            <person name="Khan M.S."/>
            <person name="Azam M.S."/>
            <person name="Haque T."/>
            <person name="Lashkar M.Z.H."/>
            <person name="Akhand A.I."/>
            <person name="Morshed G."/>
            <person name="Roy S."/>
            <person name="Uddin K.S."/>
            <person name="Rabeya T."/>
            <person name="Hossain A.S."/>
            <person name="Chowdhury A."/>
            <person name="Snigdha A.R."/>
            <person name="Mortoza M.S."/>
            <person name="Matin S.A."/>
            <person name="Hoque S.M.E."/>
            <person name="Islam M.K."/>
            <person name="Roy D.K."/>
            <person name="Haider R."/>
            <person name="Moosa M.M."/>
            <person name="Elias S.M."/>
            <person name="Hasan A.M."/>
            <person name="Jahan S."/>
            <person name="Shafiuddin M."/>
            <person name="Mahmood N."/>
            <person name="Shommy N.S."/>
        </authorList>
    </citation>
    <scope>NUCLEOTIDE SEQUENCE [LARGE SCALE GENOMIC DNA]</scope>
    <source>
        <strain evidence="3">cv. O-4</strain>
    </source>
</reference>
<feature type="compositionally biased region" description="Basic and acidic residues" evidence="1">
    <location>
        <begin position="62"/>
        <end position="75"/>
    </location>
</feature>
<proteinExistence type="predicted"/>
<keyword evidence="3" id="KW-1185">Reference proteome</keyword>
<feature type="compositionally biased region" description="Polar residues" evidence="1">
    <location>
        <begin position="80"/>
        <end position="99"/>
    </location>
</feature>